<evidence type="ECO:0000313" key="1">
    <source>
        <dbReference type="EMBL" id="QYC12377.1"/>
    </source>
</evidence>
<keyword evidence="2" id="KW-1185">Reference proteome</keyword>
<accession>A0ABX8TQ04</accession>
<proteinExistence type="predicted"/>
<geneLocation type="plasmid" evidence="1 2">
    <name>unnamed1</name>
</geneLocation>
<keyword evidence="1" id="KW-0614">Plasmid</keyword>
<dbReference type="EMBL" id="CP080035">
    <property type="protein sequence ID" value="QYC12377.1"/>
    <property type="molecule type" value="Genomic_DNA"/>
</dbReference>
<protein>
    <submittedName>
        <fullName evidence="1">Uncharacterized protein</fullName>
    </submittedName>
</protein>
<gene>
    <name evidence="1" type="ORF">KWG56_18625</name>
</gene>
<name>A0ABX8TQ04_9CAUL</name>
<dbReference type="GeneID" id="94377313"/>
<dbReference type="RefSeq" id="WP_219373702.1">
    <property type="nucleotide sequence ID" value="NZ_CP080035.1"/>
</dbReference>
<organism evidence="1 2">
    <name type="scientific">Brevundimonas nasdae</name>
    <dbReference type="NCBI Taxonomy" id="172043"/>
    <lineage>
        <taxon>Bacteria</taxon>
        <taxon>Pseudomonadati</taxon>
        <taxon>Pseudomonadota</taxon>
        <taxon>Alphaproteobacteria</taxon>
        <taxon>Caulobacterales</taxon>
        <taxon>Caulobacteraceae</taxon>
        <taxon>Brevundimonas</taxon>
    </lineage>
</organism>
<dbReference type="Proteomes" id="UP000824334">
    <property type="component" value="Plasmid unnamed1"/>
</dbReference>
<sequence length="86" mass="9512">MAADERRFLLFHCTPPPVDRYLIVPGERGLPTKLVAVKVTAQGDGQRAEMPFAKYERIAEFFLSDMTVDIAAVMKAGAERADADVE</sequence>
<reference evidence="1 2" key="1">
    <citation type="submission" date="2021-07" db="EMBL/GenBank/DDBJ databases">
        <title>Isolation and characterization of bacteria from a gold mining with a capacity of golden bioaccumulation.</title>
        <authorList>
            <person name="Yang X.J."/>
        </authorList>
    </citation>
    <scope>NUCLEOTIDE SEQUENCE [LARGE SCALE GENOMIC DNA]</scope>
    <source>
        <strain evidence="1 2">Au29</strain>
        <plasmid evidence="1 2">unnamed1</plasmid>
    </source>
</reference>
<evidence type="ECO:0000313" key="2">
    <source>
        <dbReference type="Proteomes" id="UP000824334"/>
    </source>
</evidence>